<evidence type="ECO:0000313" key="2">
    <source>
        <dbReference type="EMBL" id="WVZ62605.1"/>
    </source>
</evidence>
<dbReference type="Proteomes" id="UP001341281">
    <property type="component" value="Chromosome 03"/>
</dbReference>
<dbReference type="PANTHER" id="PTHR33157:SF14">
    <property type="entry name" value="AUTONOMOUS TRANSPOSABLE ELEMENT EN-1 MOSAIC PROTEIN"/>
    <property type="match status" value="1"/>
</dbReference>
<keyword evidence="3" id="KW-1185">Reference proteome</keyword>
<dbReference type="AlphaFoldDB" id="A0AAQ3WIF7"/>
<dbReference type="InterPro" id="IPR039266">
    <property type="entry name" value="EN-1/SPM"/>
</dbReference>
<evidence type="ECO:0000256" key="1">
    <source>
        <dbReference type="SAM" id="MobiDB-lite"/>
    </source>
</evidence>
<dbReference type="PANTHER" id="PTHR33157">
    <property type="entry name" value="AUTONOMOUS TRANSPOSABLE ELEMENT EN-1 MOSAIC PROTEIN-RELATED"/>
    <property type="match status" value="1"/>
</dbReference>
<feature type="region of interest" description="Disordered" evidence="1">
    <location>
        <begin position="275"/>
        <end position="298"/>
    </location>
</feature>
<name>A0AAQ3WIF7_PASNO</name>
<organism evidence="2 3">
    <name type="scientific">Paspalum notatum var. saurae</name>
    <dbReference type="NCBI Taxonomy" id="547442"/>
    <lineage>
        <taxon>Eukaryota</taxon>
        <taxon>Viridiplantae</taxon>
        <taxon>Streptophyta</taxon>
        <taxon>Embryophyta</taxon>
        <taxon>Tracheophyta</taxon>
        <taxon>Spermatophyta</taxon>
        <taxon>Magnoliopsida</taxon>
        <taxon>Liliopsida</taxon>
        <taxon>Poales</taxon>
        <taxon>Poaceae</taxon>
        <taxon>PACMAD clade</taxon>
        <taxon>Panicoideae</taxon>
        <taxon>Andropogonodae</taxon>
        <taxon>Paspaleae</taxon>
        <taxon>Paspalinae</taxon>
        <taxon>Paspalum</taxon>
    </lineage>
</organism>
<reference evidence="2 3" key="1">
    <citation type="submission" date="2024-02" db="EMBL/GenBank/DDBJ databases">
        <title>High-quality chromosome-scale genome assembly of Pensacola bahiagrass (Paspalum notatum Flugge var. saurae).</title>
        <authorList>
            <person name="Vega J.M."/>
            <person name="Podio M."/>
            <person name="Orjuela J."/>
            <person name="Siena L.A."/>
            <person name="Pessino S.C."/>
            <person name="Combes M.C."/>
            <person name="Mariac C."/>
            <person name="Albertini E."/>
            <person name="Pupilli F."/>
            <person name="Ortiz J.P.A."/>
            <person name="Leblanc O."/>
        </authorList>
    </citation>
    <scope>NUCLEOTIDE SEQUENCE [LARGE SCALE GENOMIC DNA]</scope>
    <source>
        <strain evidence="2">R1</strain>
        <tissue evidence="2">Leaf</tissue>
    </source>
</reference>
<accession>A0AAQ3WIF7</accession>
<feature type="compositionally biased region" description="Low complexity" evidence="1">
    <location>
        <begin position="277"/>
        <end position="290"/>
    </location>
</feature>
<evidence type="ECO:0000313" key="3">
    <source>
        <dbReference type="Proteomes" id="UP001341281"/>
    </source>
</evidence>
<gene>
    <name evidence="2" type="ORF">U9M48_012336</name>
</gene>
<dbReference type="EMBL" id="CP144747">
    <property type="protein sequence ID" value="WVZ62605.1"/>
    <property type="molecule type" value="Genomic_DNA"/>
</dbReference>
<proteinExistence type="predicted"/>
<sequence length="335" mass="38086">MAHPADSDAWKALNEFDLEFARDARNIWFADEDQMGGDSSEEVIRVRGTRKSHYVHPPPIPAPVDKKLIRPIGDRTPNGLLGNIIHVNNLGVVEMNGETIPITTWKHFALAPHVTYGSAQGLNYYCVDPSQQDHADRVLNQAAKKICKDLFSNIRLQEQSRKHRHPGTKKATHKLGGDGYRRKVQRMVARPGEEPSAVDLYIMEHKGPDPFQPEMLSTLLATERLKDYGQEMVRLHGEEYDWRSARVDPQAVYDSGNGKSHRRFAMFNGLIDSRGVQRGSSSHSAGGSSSRQRRTTSDMEIQSLKQEIERRDVFLKAQVEYQRQRDAHHEYINAQ</sequence>
<protein>
    <submittedName>
        <fullName evidence="2">Uncharacterized protein</fullName>
    </submittedName>
</protein>
<dbReference type="GO" id="GO:0032196">
    <property type="term" value="P:transposition"/>
    <property type="evidence" value="ECO:0007669"/>
    <property type="project" value="InterPro"/>
</dbReference>
<dbReference type="EMBL" id="CP144747">
    <property type="protein sequence ID" value="WVZ62608.1"/>
    <property type="molecule type" value="Genomic_DNA"/>
</dbReference>